<dbReference type="GO" id="GO:0016020">
    <property type="term" value="C:membrane"/>
    <property type="evidence" value="ECO:0007669"/>
    <property type="project" value="UniProtKB-SubCell"/>
</dbReference>
<protein>
    <recommendedName>
        <fullName evidence="11">Peptidase S54 rhomboid domain-containing protein</fullName>
    </recommendedName>
</protein>
<keyword evidence="5 8" id="KW-1133">Transmembrane helix</keyword>
<feature type="compositionally biased region" description="Basic and acidic residues" evidence="7">
    <location>
        <begin position="312"/>
        <end position="327"/>
    </location>
</feature>
<proteinExistence type="inferred from homology"/>
<dbReference type="GO" id="GO:0004252">
    <property type="term" value="F:serine-type endopeptidase activity"/>
    <property type="evidence" value="ECO:0007669"/>
    <property type="project" value="TreeGrafter"/>
</dbReference>
<evidence type="ECO:0008006" key="11">
    <source>
        <dbReference type="Google" id="ProtNLM"/>
    </source>
</evidence>
<gene>
    <name evidence="9" type="ORF">NMOB1V02_LOCUS10300</name>
</gene>
<keyword evidence="3" id="KW-0378">Hydrolase</keyword>
<dbReference type="EMBL" id="OA886194">
    <property type="protein sequence ID" value="CAD7282679.1"/>
    <property type="molecule type" value="Genomic_DNA"/>
</dbReference>
<dbReference type="SUPFAM" id="SSF144091">
    <property type="entry name" value="Rhomboid-like"/>
    <property type="match status" value="1"/>
</dbReference>
<evidence type="ECO:0000256" key="2">
    <source>
        <dbReference type="ARBA" id="ARBA00009045"/>
    </source>
</evidence>
<feature type="region of interest" description="Disordered" evidence="7">
    <location>
        <begin position="166"/>
        <end position="199"/>
    </location>
</feature>
<dbReference type="GO" id="GO:0006508">
    <property type="term" value="P:proteolysis"/>
    <property type="evidence" value="ECO:0007669"/>
    <property type="project" value="UniProtKB-KW"/>
</dbReference>
<keyword evidence="3" id="KW-0645">Protease</keyword>
<name>A0A7R9BY59_9CRUS</name>
<keyword evidence="6 8" id="KW-0472">Membrane</keyword>
<evidence type="ECO:0000256" key="6">
    <source>
        <dbReference type="ARBA" id="ARBA00023136"/>
    </source>
</evidence>
<comment type="similarity">
    <text evidence="2">Belongs to the peptidase S54 family.</text>
</comment>
<organism evidence="9">
    <name type="scientific">Notodromas monacha</name>
    <dbReference type="NCBI Taxonomy" id="399045"/>
    <lineage>
        <taxon>Eukaryota</taxon>
        <taxon>Metazoa</taxon>
        <taxon>Ecdysozoa</taxon>
        <taxon>Arthropoda</taxon>
        <taxon>Crustacea</taxon>
        <taxon>Oligostraca</taxon>
        <taxon>Ostracoda</taxon>
        <taxon>Podocopa</taxon>
        <taxon>Podocopida</taxon>
        <taxon>Cypridocopina</taxon>
        <taxon>Cypridoidea</taxon>
        <taxon>Cyprididae</taxon>
        <taxon>Notodromas</taxon>
    </lineage>
</organism>
<feature type="transmembrane region" description="Helical" evidence="8">
    <location>
        <begin position="64"/>
        <end position="85"/>
    </location>
</feature>
<sequence>MAMFTWKGRWLCRFCSPKSGETAVLFALKVLVASYSVSTLVHLMPGVVVPSTWAYWLELVLIQIMVPNASFIGHLAGILVGVLFVKGPLKLVMDLPYILLTGRMTPDPRIEMHEDMEEMDVLMPDEGKRRREYRHRLEKEIQDRQRFHVVSSSIFSHDDEDAAAAHNAAIRGSSSSSSSRLRSNYPLAPPSSGPPSFLRLDDLIEGPRTIRGGKGGGLMCDGAKEREKEGVEGKNVLRTHDWFNATPILWAEQVMQHSCNAGAGPAGLVQAGGWFSGPSYTYRSGVSGFREREQGSNGQDEDQDLNEALRRSRQDYEAEEEEQRHLQEALLRSSTTRGDPPTMSRSPTLEDMEELRRRRLARFRN</sequence>
<evidence type="ECO:0000256" key="4">
    <source>
        <dbReference type="ARBA" id="ARBA00022692"/>
    </source>
</evidence>
<evidence type="ECO:0000256" key="5">
    <source>
        <dbReference type="ARBA" id="ARBA00022989"/>
    </source>
</evidence>
<evidence type="ECO:0000256" key="7">
    <source>
        <dbReference type="SAM" id="MobiDB-lite"/>
    </source>
</evidence>
<dbReference type="EMBL" id="CAJPEX010004157">
    <property type="protein sequence ID" value="CAG0922831.1"/>
    <property type="molecule type" value="Genomic_DNA"/>
</dbReference>
<dbReference type="AlphaFoldDB" id="A0A7R9BY59"/>
<feature type="transmembrane region" description="Helical" evidence="8">
    <location>
        <begin position="23"/>
        <end position="44"/>
    </location>
</feature>
<evidence type="ECO:0000256" key="1">
    <source>
        <dbReference type="ARBA" id="ARBA00004141"/>
    </source>
</evidence>
<feature type="compositionally biased region" description="Low complexity" evidence="7">
    <location>
        <begin position="166"/>
        <end position="179"/>
    </location>
</feature>
<dbReference type="OrthoDB" id="10257275at2759"/>
<feature type="region of interest" description="Disordered" evidence="7">
    <location>
        <begin position="312"/>
        <end position="365"/>
    </location>
</feature>
<reference evidence="9" key="1">
    <citation type="submission" date="2020-11" db="EMBL/GenBank/DDBJ databases">
        <authorList>
            <person name="Tran Van P."/>
        </authorList>
    </citation>
    <scope>NUCLEOTIDE SEQUENCE</scope>
</reference>
<accession>A0A7R9BY59</accession>
<dbReference type="PANTHER" id="PTHR43066">
    <property type="entry name" value="RHOMBOID-RELATED PROTEIN"/>
    <property type="match status" value="1"/>
</dbReference>
<feature type="compositionally biased region" description="Polar residues" evidence="7">
    <location>
        <begin position="333"/>
        <end position="347"/>
    </location>
</feature>
<dbReference type="Proteomes" id="UP000678499">
    <property type="component" value="Unassembled WGS sequence"/>
</dbReference>
<dbReference type="PANTHER" id="PTHR43066:SF1">
    <property type="entry name" value="RHOMBOID PROTEIN 2"/>
    <property type="match status" value="1"/>
</dbReference>
<evidence type="ECO:0000256" key="8">
    <source>
        <dbReference type="SAM" id="Phobius"/>
    </source>
</evidence>
<keyword evidence="10" id="KW-1185">Reference proteome</keyword>
<dbReference type="InterPro" id="IPR035952">
    <property type="entry name" value="Rhomboid-like_sf"/>
</dbReference>
<evidence type="ECO:0000313" key="10">
    <source>
        <dbReference type="Proteomes" id="UP000678499"/>
    </source>
</evidence>
<keyword evidence="4 8" id="KW-0812">Transmembrane</keyword>
<evidence type="ECO:0000256" key="3">
    <source>
        <dbReference type="ARBA" id="ARBA00022670"/>
    </source>
</evidence>
<evidence type="ECO:0000313" key="9">
    <source>
        <dbReference type="EMBL" id="CAD7282679.1"/>
    </source>
</evidence>
<comment type="subcellular location">
    <subcellularLocation>
        <location evidence="1">Membrane</location>
        <topology evidence="1">Multi-pass membrane protein</topology>
    </subcellularLocation>
</comment>